<feature type="transmembrane region" description="Helical" evidence="1">
    <location>
        <begin position="12"/>
        <end position="41"/>
    </location>
</feature>
<evidence type="ECO:0000313" key="3">
    <source>
        <dbReference type="Proteomes" id="UP000242800"/>
    </source>
</evidence>
<accession>A0AAC8VES9</accession>
<reference evidence="2 3" key="1">
    <citation type="journal article" date="2016" name="Int. J. Syst. Evol. Microbiol.">
        <title>Reclassification of Wolbachia persica as Francisella persica comb. nov. and emended description of the family Francisellaceae.</title>
        <authorList>
            <person name="Larson M.A."/>
            <person name="Nalbantoglu U."/>
            <person name="Sayood K."/>
            <person name="Zentz E.B."/>
            <person name="Cer R.Z."/>
            <person name="Iwen P.C."/>
            <person name="Francesconi S.C."/>
            <person name="Bishop-Lilly K.A."/>
            <person name="Mokashi V.P."/>
            <person name="Sjostedt A."/>
            <person name="Hinrichs S.H."/>
        </authorList>
    </citation>
    <scope>NUCLEOTIDE SEQUENCE [LARGE SCALE GENOMIC DNA]</scope>
    <source>
        <strain evidence="2 3">FSC845</strain>
    </source>
</reference>
<dbReference type="Proteomes" id="UP000242800">
    <property type="component" value="Chromosome"/>
</dbReference>
<dbReference type="RefSeq" id="WP_064461610.1">
    <property type="nucleotide sequence ID" value="NZ_CP012505.1"/>
</dbReference>
<protein>
    <submittedName>
        <fullName evidence="2">Membrane protein</fullName>
    </submittedName>
</protein>
<keyword evidence="3" id="KW-1185">Reference proteome</keyword>
<dbReference type="AlphaFoldDB" id="A0AAC8VES9"/>
<dbReference type="InterPro" id="IPR021952">
    <property type="entry name" value="Flpp3-like"/>
</dbReference>
<dbReference type="KEGG" id="fper:ACH24_06345"/>
<name>A0AAC8VES9_9GAMM</name>
<dbReference type="Pfam" id="PF12092">
    <property type="entry name" value="DUF3568"/>
    <property type="match status" value="1"/>
</dbReference>
<keyword evidence="1" id="KW-0812">Transmembrane</keyword>
<sequence length="132" mass="14292">MYKKLYLITISIIIAISLNSCVVAAILIGTAVVAGCTVYYINGNYIIEVPRDIRSVYNATIKTIQMDSQNKLISQTYNTKTAAIKASKGGESISIDLSNVDSRSTEIKIRIGVLGDEKKSADLANSITKNIT</sequence>
<dbReference type="EMBL" id="CP012505">
    <property type="protein sequence ID" value="ALB02188.1"/>
    <property type="molecule type" value="Genomic_DNA"/>
</dbReference>
<evidence type="ECO:0000256" key="1">
    <source>
        <dbReference type="SAM" id="Phobius"/>
    </source>
</evidence>
<proteinExistence type="predicted"/>
<evidence type="ECO:0000313" key="2">
    <source>
        <dbReference type="EMBL" id="ALB02188.1"/>
    </source>
</evidence>
<keyword evidence="1" id="KW-0472">Membrane</keyword>
<gene>
    <name evidence="2" type="ORF">ACH24_06345</name>
</gene>
<keyword evidence="1" id="KW-1133">Transmembrane helix</keyword>
<organism evidence="2 3">
    <name type="scientific">Francisella persica ATCC VR-331</name>
    <dbReference type="NCBI Taxonomy" id="1086726"/>
    <lineage>
        <taxon>Bacteria</taxon>
        <taxon>Pseudomonadati</taxon>
        <taxon>Pseudomonadota</taxon>
        <taxon>Gammaproteobacteria</taxon>
        <taxon>Thiotrichales</taxon>
        <taxon>Francisellaceae</taxon>
        <taxon>Francisella</taxon>
    </lineage>
</organism>